<protein>
    <submittedName>
        <fullName evidence="1">Uncharacterized protein</fullName>
    </submittedName>
</protein>
<dbReference type="Proteomes" id="UP000009071">
    <property type="component" value="Chromosome"/>
</dbReference>
<dbReference type="eggNOG" id="ENOG50340SP">
    <property type="taxonomic scope" value="Bacteria"/>
</dbReference>
<dbReference type="KEGG" id="dma:DMR_23660"/>
<proteinExistence type="predicted"/>
<dbReference type="EMBL" id="AP010904">
    <property type="protein sequence ID" value="BAH75858.1"/>
    <property type="molecule type" value="Genomic_DNA"/>
</dbReference>
<accession>C4XT54</accession>
<sequence>MHGVFFYIPCRPNPSENPRGVRVGGRPPVRGQPIPARRRLMEIDVVPADFHLPVDRAWTVSIVIKTFKGRKDVTVHLFRPEWDAEEVEIYDWDVLLGDPVDPDLPVSFESSRRVLLEAFTEEERDALIEYIKTRYQDKVSEVHGCALNIPIPLGLVALSELAEGKDIGFIHFDKIPNYSLPFPVRGFYDLSQHKPIIEGLD</sequence>
<keyword evidence="2" id="KW-1185">Reference proteome</keyword>
<gene>
    <name evidence="1" type="ordered locus">DMR_23660</name>
</gene>
<dbReference type="STRING" id="573370.DMR_23660"/>
<name>C4XT54_SOLM1</name>
<dbReference type="HOGENOM" id="CLU_1641073_0_0_7"/>
<dbReference type="AlphaFoldDB" id="C4XT54"/>
<evidence type="ECO:0000313" key="1">
    <source>
        <dbReference type="EMBL" id="BAH75858.1"/>
    </source>
</evidence>
<evidence type="ECO:0000313" key="2">
    <source>
        <dbReference type="Proteomes" id="UP000009071"/>
    </source>
</evidence>
<reference evidence="1 2" key="1">
    <citation type="journal article" date="2009" name="Genome Res.">
        <title>Whole genome sequence of Desulfovibrio magneticus strain RS-1 revealed common gene clusters in magnetotactic bacteria.</title>
        <authorList>
            <person name="Nakazawa H."/>
            <person name="Arakaki A."/>
            <person name="Narita-Yamada S."/>
            <person name="Yashiro I."/>
            <person name="Jinno K."/>
            <person name="Aoki N."/>
            <person name="Tsuruyama A."/>
            <person name="Okamura Y."/>
            <person name="Tanikawa S."/>
            <person name="Fujita N."/>
            <person name="Takeyama H."/>
            <person name="Matsunaga T."/>
        </authorList>
    </citation>
    <scope>NUCLEOTIDE SEQUENCE [LARGE SCALE GENOMIC DNA]</scope>
    <source>
        <strain evidence="2">ATCC 700980 / DSM 13731 / RS-1</strain>
    </source>
</reference>
<organism evidence="1 2">
    <name type="scientific">Solidesulfovibrio magneticus (strain ATCC 700980 / DSM 13731 / RS-1)</name>
    <name type="common">Desulfovibrio magneticus</name>
    <dbReference type="NCBI Taxonomy" id="573370"/>
    <lineage>
        <taxon>Bacteria</taxon>
        <taxon>Pseudomonadati</taxon>
        <taxon>Thermodesulfobacteriota</taxon>
        <taxon>Desulfovibrionia</taxon>
        <taxon>Desulfovibrionales</taxon>
        <taxon>Desulfovibrionaceae</taxon>
        <taxon>Solidesulfovibrio</taxon>
    </lineage>
</organism>